<dbReference type="Pfam" id="PF00502">
    <property type="entry name" value="Phycobilisome"/>
    <property type="match status" value="1"/>
</dbReference>
<evidence type="ECO:0000256" key="6">
    <source>
        <dbReference type="ARBA" id="ARBA00022738"/>
    </source>
</evidence>
<protein>
    <submittedName>
        <fullName evidence="12">Phycobilisome protein</fullName>
    </submittedName>
</protein>
<dbReference type="PANTHER" id="PTHR34011:SF2">
    <property type="entry name" value="ALLOPHYCOCYANIN ALPHA CHAIN"/>
    <property type="match status" value="1"/>
</dbReference>
<keyword evidence="9" id="KW-0793">Thylakoid</keyword>
<evidence type="ECO:0000256" key="10">
    <source>
        <dbReference type="ARBA" id="ARBA00023136"/>
    </source>
</evidence>
<evidence type="ECO:0000256" key="11">
    <source>
        <dbReference type="ARBA" id="ARBA00023307"/>
    </source>
</evidence>
<keyword evidence="5" id="KW-0042">Antenna complex</keyword>
<evidence type="ECO:0000256" key="5">
    <source>
        <dbReference type="ARBA" id="ARBA00022549"/>
    </source>
</evidence>
<dbReference type="InterPro" id="IPR038719">
    <property type="entry name" value="Phycobilisome_asu/bsu_sf"/>
</dbReference>
<evidence type="ECO:0000256" key="9">
    <source>
        <dbReference type="ARBA" id="ARBA00023078"/>
    </source>
</evidence>
<keyword evidence="10" id="KW-0472">Membrane</keyword>
<keyword evidence="6" id="KW-0605">Phycobilisome</keyword>
<evidence type="ECO:0000256" key="8">
    <source>
        <dbReference type="ARBA" id="ARBA00022991"/>
    </source>
</evidence>
<comment type="similarity">
    <text evidence="2">Belongs to the phycobiliprotein family.</text>
</comment>
<evidence type="ECO:0000313" key="13">
    <source>
        <dbReference type="Proteomes" id="UP001054846"/>
    </source>
</evidence>
<evidence type="ECO:0000256" key="7">
    <source>
        <dbReference type="ARBA" id="ARBA00022982"/>
    </source>
</evidence>
<proteinExistence type="inferred from homology"/>
<keyword evidence="8" id="KW-0157">Chromophore</keyword>
<dbReference type="EMBL" id="CP063845">
    <property type="protein sequence ID" value="UFP94898.1"/>
    <property type="molecule type" value="Genomic_DNA"/>
</dbReference>
<keyword evidence="3" id="KW-0813">Transport</keyword>
<accession>A0ABY3PMI4</accession>
<sequence length="201" mass="22128">MQSPLSDQVKVLIAKAKIMGFDDWQGAYPAEALALLRAADAESRYLTDADLDRLAALLPEVAPALEAVRFLREQANPIVSAARSQVLEEFPGITEPGGDLYPPVRAEACWRDYWHFLRSITYGIAARRPNFTSPEGVHYLHLLYEELRVPLGAMLLGIHCLKGASLQHFSVAEQQALGPYFDHLAQRVGFDPPLPPPGQGG</sequence>
<evidence type="ECO:0000313" key="12">
    <source>
        <dbReference type="EMBL" id="UFP94898.1"/>
    </source>
</evidence>
<dbReference type="InterPro" id="IPR009050">
    <property type="entry name" value="Globin-like_sf"/>
</dbReference>
<dbReference type="PANTHER" id="PTHR34011">
    <property type="entry name" value="PHYCOBILISOME 32.1 KDA LINKER POLYPEPTIDE, PHYCOCYANIN-ASSOCIATED, ROD 2-RELATED"/>
    <property type="match status" value="1"/>
</dbReference>
<dbReference type="SUPFAM" id="SSF46458">
    <property type="entry name" value="Globin-like"/>
    <property type="match status" value="1"/>
</dbReference>
<keyword evidence="4" id="KW-0602">Photosynthesis</keyword>
<dbReference type="CDD" id="cd12130">
    <property type="entry name" value="Apl"/>
    <property type="match status" value="1"/>
</dbReference>
<comment type="subcellular location">
    <subcellularLocation>
        <location evidence="1">Membrane</location>
        <topology evidence="1">Peripheral membrane protein</topology>
    </subcellularLocation>
</comment>
<dbReference type="Gene3D" id="1.10.490.20">
    <property type="entry name" value="Phycocyanins"/>
    <property type="match status" value="1"/>
</dbReference>
<evidence type="ECO:0000256" key="3">
    <source>
        <dbReference type="ARBA" id="ARBA00022448"/>
    </source>
</evidence>
<gene>
    <name evidence="12" type="ORF">ISF26_01210</name>
</gene>
<name>A0ABY3PMI4_9CYAN</name>
<evidence type="ECO:0000256" key="2">
    <source>
        <dbReference type="ARBA" id="ARBA00008182"/>
    </source>
</evidence>
<keyword evidence="13" id="KW-1185">Reference proteome</keyword>
<evidence type="ECO:0000256" key="4">
    <source>
        <dbReference type="ARBA" id="ARBA00022531"/>
    </source>
</evidence>
<organism evidence="12 13">
    <name type="scientific">Gloeobacter morelensis MG652769</name>
    <dbReference type="NCBI Taxonomy" id="2781736"/>
    <lineage>
        <taxon>Bacteria</taxon>
        <taxon>Bacillati</taxon>
        <taxon>Cyanobacteriota</taxon>
        <taxon>Cyanophyceae</taxon>
        <taxon>Gloeobacterales</taxon>
        <taxon>Gloeobacteraceae</taxon>
        <taxon>Gloeobacter</taxon>
        <taxon>Gloeobacter morelensis</taxon>
    </lineage>
</organism>
<reference evidence="12 13" key="1">
    <citation type="journal article" date="2021" name="Genome Biol. Evol.">
        <title>Complete Genome Sequencing of a Novel Gloeobacter Species from a Waterfall Cave in Mexico.</title>
        <authorList>
            <person name="Saw J.H."/>
            <person name="Cardona T."/>
            <person name="Montejano G."/>
        </authorList>
    </citation>
    <scope>NUCLEOTIDE SEQUENCE [LARGE SCALE GENOMIC DNA]</scope>
    <source>
        <strain evidence="12">MG652769</strain>
    </source>
</reference>
<keyword evidence="11" id="KW-0089">Bile pigment</keyword>
<dbReference type="InterPro" id="IPR012128">
    <property type="entry name" value="Phycobilisome_asu/bsu"/>
</dbReference>
<keyword evidence="7" id="KW-0249">Electron transport</keyword>
<dbReference type="Proteomes" id="UP001054846">
    <property type="component" value="Chromosome"/>
</dbReference>
<dbReference type="RefSeq" id="WP_230841962.1">
    <property type="nucleotide sequence ID" value="NZ_CP063845.1"/>
</dbReference>
<evidence type="ECO:0000256" key="1">
    <source>
        <dbReference type="ARBA" id="ARBA00004170"/>
    </source>
</evidence>